<dbReference type="STRING" id="34508.A0A4U8UPM4"/>
<comment type="caution">
    <text evidence="1">The sequence shown here is derived from an EMBL/GenBank/DDBJ whole genome shotgun (WGS) entry which is preliminary data.</text>
</comment>
<dbReference type="AlphaFoldDB" id="A0A4U8UPM4"/>
<organism evidence="1 2">
    <name type="scientific">Steinernema carpocapsae</name>
    <name type="common">Entomopathogenic nematode</name>
    <dbReference type="NCBI Taxonomy" id="34508"/>
    <lineage>
        <taxon>Eukaryota</taxon>
        <taxon>Metazoa</taxon>
        <taxon>Ecdysozoa</taxon>
        <taxon>Nematoda</taxon>
        <taxon>Chromadorea</taxon>
        <taxon>Rhabditida</taxon>
        <taxon>Tylenchina</taxon>
        <taxon>Panagrolaimomorpha</taxon>
        <taxon>Strongyloidoidea</taxon>
        <taxon>Steinernematidae</taxon>
        <taxon>Steinernema</taxon>
    </lineage>
</organism>
<dbReference type="OrthoDB" id="5864217at2759"/>
<protein>
    <submittedName>
        <fullName evidence="1">Uncharacterized protein</fullName>
    </submittedName>
</protein>
<evidence type="ECO:0000313" key="2">
    <source>
        <dbReference type="Proteomes" id="UP000298663"/>
    </source>
</evidence>
<reference evidence="1 2" key="1">
    <citation type="journal article" date="2015" name="Genome Biol.">
        <title>Comparative genomics of Steinernema reveals deeply conserved gene regulatory networks.</title>
        <authorList>
            <person name="Dillman A.R."/>
            <person name="Macchietto M."/>
            <person name="Porter C.F."/>
            <person name="Rogers A."/>
            <person name="Williams B."/>
            <person name="Antoshechkin I."/>
            <person name="Lee M.M."/>
            <person name="Goodwin Z."/>
            <person name="Lu X."/>
            <person name="Lewis E.E."/>
            <person name="Goodrich-Blair H."/>
            <person name="Stock S.P."/>
            <person name="Adams B.J."/>
            <person name="Sternberg P.W."/>
            <person name="Mortazavi A."/>
        </authorList>
    </citation>
    <scope>NUCLEOTIDE SEQUENCE [LARGE SCALE GENOMIC DNA]</scope>
    <source>
        <strain evidence="1 2">ALL</strain>
    </source>
</reference>
<gene>
    <name evidence="1" type="ORF">L596_002479</name>
</gene>
<dbReference type="EMBL" id="AZBU02000001">
    <property type="protein sequence ID" value="TMS34992.1"/>
    <property type="molecule type" value="Genomic_DNA"/>
</dbReference>
<evidence type="ECO:0000313" key="1">
    <source>
        <dbReference type="EMBL" id="TMS34992.1"/>
    </source>
</evidence>
<proteinExistence type="predicted"/>
<accession>A0A4U8UPM4</accession>
<name>A0A4U8UPM4_STECR</name>
<sequence length="240" mass="27045">MCDTMVVIVNSRLDRQVFTVAGRDTKLSKDVLRTAFERNLGHFRASRNAMGLQGMVEHIVSAYSNAHIVQVPTPDHFPASSSFIQAPNPLPVSLPNHIHAPSPMVPTQIAPQVTQGVRQREERPVSFEKTTAEAIDPKDRLWMEIIEKAAARCGYDPSKIAHHVRAVIEEAMAISVELISDPRYNSIEEQIATNRVDFDARNKAWNTAKAGFIDDLYRKYRRHISRKATQCPAVSSTRRY</sequence>
<keyword evidence="2" id="KW-1185">Reference proteome</keyword>
<dbReference type="Proteomes" id="UP000298663">
    <property type="component" value="Unassembled WGS sequence"/>
</dbReference>
<reference evidence="1 2" key="2">
    <citation type="journal article" date="2019" name="G3 (Bethesda)">
        <title>Hybrid Assembly of the Genome of the Entomopathogenic Nematode Steinernema carpocapsae Identifies the X-Chromosome.</title>
        <authorList>
            <person name="Serra L."/>
            <person name="Macchietto M."/>
            <person name="Macias-Munoz A."/>
            <person name="McGill C.J."/>
            <person name="Rodriguez I.M."/>
            <person name="Rodriguez B."/>
            <person name="Murad R."/>
            <person name="Mortazavi A."/>
        </authorList>
    </citation>
    <scope>NUCLEOTIDE SEQUENCE [LARGE SCALE GENOMIC DNA]</scope>
    <source>
        <strain evidence="1 2">ALL</strain>
    </source>
</reference>